<dbReference type="AlphaFoldDB" id="A0A955I5L4"/>
<dbReference type="FunFam" id="3.30.565.10:FF:000002">
    <property type="entry name" value="DNA gyrase subunit B"/>
    <property type="match status" value="1"/>
</dbReference>
<dbReference type="InterPro" id="IPR001241">
    <property type="entry name" value="Topo_IIA"/>
</dbReference>
<dbReference type="InterPro" id="IPR013760">
    <property type="entry name" value="Topo_IIA-like_dom_sf"/>
</dbReference>
<accession>A0A955I5L4</accession>
<dbReference type="CDD" id="cd16928">
    <property type="entry name" value="HATPase_GyrB-like"/>
    <property type="match status" value="1"/>
</dbReference>
<dbReference type="PROSITE" id="PS00177">
    <property type="entry name" value="TOPOISOMERASE_II"/>
    <property type="match status" value="1"/>
</dbReference>
<evidence type="ECO:0000256" key="4">
    <source>
        <dbReference type="ARBA" id="ARBA00012895"/>
    </source>
</evidence>
<dbReference type="PRINTS" id="PR01159">
    <property type="entry name" value="DNAGYRASEB"/>
</dbReference>
<reference evidence="13" key="1">
    <citation type="submission" date="2020-04" db="EMBL/GenBank/DDBJ databases">
        <authorList>
            <person name="Zhang T."/>
        </authorList>
    </citation>
    <scope>NUCLEOTIDE SEQUENCE</scope>
    <source>
        <strain evidence="13">HKST-UBA12</strain>
    </source>
</reference>
<dbReference type="Gene3D" id="3.30.565.10">
    <property type="entry name" value="Histidine kinase-like ATPase, C-terminal domain"/>
    <property type="match status" value="1"/>
</dbReference>
<keyword evidence="8" id="KW-0460">Magnesium</keyword>
<dbReference type="SMART" id="SM00433">
    <property type="entry name" value="TOP2c"/>
    <property type="match status" value="1"/>
</dbReference>
<comment type="catalytic activity">
    <reaction evidence="1">
        <text>ATP-dependent breakage, passage and rejoining of double-stranded DNA.</text>
        <dbReference type="EC" id="5.6.2.2"/>
    </reaction>
</comment>
<keyword evidence="6" id="KW-0547">Nucleotide-binding</keyword>
<dbReference type="GO" id="GO:0005524">
    <property type="term" value="F:ATP binding"/>
    <property type="evidence" value="ECO:0007669"/>
    <property type="project" value="UniProtKB-KW"/>
</dbReference>
<dbReference type="InterPro" id="IPR006171">
    <property type="entry name" value="TOPRIM_dom"/>
</dbReference>
<keyword evidence="5" id="KW-0479">Metal-binding</keyword>
<evidence type="ECO:0000256" key="6">
    <source>
        <dbReference type="ARBA" id="ARBA00022741"/>
    </source>
</evidence>
<dbReference type="InterPro" id="IPR013506">
    <property type="entry name" value="Topo_IIA_bsu_dom2"/>
</dbReference>
<dbReference type="PANTHER" id="PTHR45866">
    <property type="entry name" value="DNA GYRASE/TOPOISOMERASE SUBUNIT B"/>
    <property type="match status" value="1"/>
</dbReference>
<reference evidence="13" key="2">
    <citation type="journal article" date="2021" name="Microbiome">
        <title>Successional dynamics and alternative stable states in a saline activated sludge microbial community over 9 years.</title>
        <authorList>
            <person name="Wang Y."/>
            <person name="Ye J."/>
            <person name="Ju F."/>
            <person name="Liu L."/>
            <person name="Boyd J.A."/>
            <person name="Deng Y."/>
            <person name="Parks D.H."/>
            <person name="Jiang X."/>
            <person name="Yin X."/>
            <person name="Woodcroft B.J."/>
            <person name="Tyson G.W."/>
            <person name="Hugenholtz P."/>
            <person name="Polz M.F."/>
            <person name="Zhang T."/>
        </authorList>
    </citation>
    <scope>NUCLEOTIDE SEQUENCE</scope>
    <source>
        <strain evidence="13">HKST-UBA12</strain>
    </source>
</reference>
<dbReference type="Pfam" id="PF00986">
    <property type="entry name" value="DNA_gyraseB_C"/>
    <property type="match status" value="1"/>
</dbReference>
<dbReference type="InterPro" id="IPR018522">
    <property type="entry name" value="TopoIIA_CS"/>
</dbReference>
<keyword evidence="9" id="KW-0799">Topoisomerase</keyword>
<keyword evidence="11" id="KW-0413">Isomerase</keyword>
<dbReference type="FunFam" id="3.40.50.670:FF:000002">
    <property type="entry name" value="DNA gyrase subunit B"/>
    <property type="match status" value="1"/>
</dbReference>
<dbReference type="SUPFAM" id="SSF56719">
    <property type="entry name" value="Type II DNA topoisomerase"/>
    <property type="match status" value="1"/>
</dbReference>
<name>A0A955I5L4_9BACT</name>
<organism evidence="13 14">
    <name type="scientific">Candidatus Dojkabacteria bacterium</name>
    <dbReference type="NCBI Taxonomy" id="2099670"/>
    <lineage>
        <taxon>Bacteria</taxon>
        <taxon>Candidatus Dojkabacteria</taxon>
    </lineage>
</organism>
<dbReference type="GO" id="GO:0003677">
    <property type="term" value="F:DNA binding"/>
    <property type="evidence" value="ECO:0007669"/>
    <property type="project" value="UniProtKB-KW"/>
</dbReference>
<evidence type="ECO:0000256" key="8">
    <source>
        <dbReference type="ARBA" id="ARBA00022842"/>
    </source>
</evidence>
<comment type="cofactor">
    <cofactor evidence="2">
        <name>Mg(2+)</name>
        <dbReference type="ChEBI" id="CHEBI:18420"/>
    </cofactor>
</comment>
<gene>
    <name evidence="13" type="ORF">KC640_03245</name>
</gene>
<evidence type="ECO:0000313" key="14">
    <source>
        <dbReference type="Proteomes" id="UP000760819"/>
    </source>
</evidence>
<dbReference type="InterPro" id="IPR000565">
    <property type="entry name" value="Topo_IIA_B"/>
</dbReference>
<dbReference type="Gene3D" id="3.40.50.670">
    <property type="match status" value="1"/>
</dbReference>
<dbReference type="EC" id="5.6.2.2" evidence="4"/>
<dbReference type="SMART" id="SM00387">
    <property type="entry name" value="HATPase_c"/>
    <property type="match status" value="1"/>
</dbReference>
<dbReference type="InterPro" id="IPR003594">
    <property type="entry name" value="HATPase_dom"/>
</dbReference>
<comment type="similarity">
    <text evidence="3">Belongs to the type II topoisomerase GyrB family.</text>
</comment>
<dbReference type="InterPro" id="IPR014721">
    <property type="entry name" value="Ribsml_uS5_D2-typ_fold_subgr"/>
</dbReference>
<dbReference type="InterPro" id="IPR036890">
    <property type="entry name" value="HATPase_C_sf"/>
</dbReference>
<dbReference type="GO" id="GO:0046872">
    <property type="term" value="F:metal ion binding"/>
    <property type="evidence" value="ECO:0007669"/>
    <property type="project" value="UniProtKB-KW"/>
</dbReference>
<protein>
    <recommendedName>
        <fullName evidence="4">DNA topoisomerase (ATP-hydrolyzing)</fullName>
        <ecNumber evidence="4">5.6.2.2</ecNumber>
    </recommendedName>
</protein>
<evidence type="ECO:0000313" key="13">
    <source>
        <dbReference type="EMBL" id="MCA9379420.1"/>
    </source>
</evidence>
<dbReference type="Gene3D" id="3.30.230.10">
    <property type="match status" value="1"/>
</dbReference>
<evidence type="ECO:0000256" key="3">
    <source>
        <dbReference type="ARBA" id="ARBA00010708"/>
    </source>
</evidence>
<dbReference type="NCBIfam" id="NF011501">
    <property type="entry name" value="PRK14939.1"/>
    <property type="match status" value="1"/>
</dbReference>
<dbReference type="SUPFAM" id="SSF55874">
    <property type="entry name" value="ATPase domain of HSP90 chaperone/DNA topoisomerase II/histidine kinase"/>
    <property type="match status" value="1"/>
</dbReference>
<evidence type="ECO:0000256" key="11">
    <source>
        <dbReference type="ARBA" id="ARBA00023235"/>
    </source>
</evidence>
<evidence type="ECO:0000256" key="7">
    <source>
        <dbReference type="ARBA" id="ARBA00022840"/>
    </source>
</evidence>
<keyword evidence="10" id="KW-0238">DNA-binding</keyword>
<dbReference type="PROSITE" id="PS50880">
    <property type="entry name" value="TOPRIM"/>
    <property type="match status" value="1"/>
</dbReference>
<dbReference type="Proteomes" id="UP000760819">
    <property type="component" value="Unassembled WGS sequence"/>
</dbReference>
<dbReference type="Pfam" id="PF02518">
    <property type="entry name" value="HATPase_c"/>
    <property type="match status" value="1"/>
</dbReference>
<dbReference type="SUPFAM" id="SSF54211">
    <property type="entry name" value="Ribosomal protein S5 domain 2-like"/>
    <property type="match status" value="1"/>
</dbReference>
<dbReference type="Pfam" id="PF01751">
    <property type="entry name" value="Toprim"/>
    <property type="match status" value="1"/>
</dbReference>
<dbReference type="GO" id="GO:0006265">
    <property type="term" value="P:DNA topological change"/>
    <property type="evidence" value="ECO:0007669"/>
    <property type="project" value="InterPro"/>
</dbReference>
<dbReference type="InterPro" id="IPR002288">
    <property type="entry name" value="DNA_gyrase_B_C"/>
</dbReference>
<evidence type="ECO:0000256" key="5">
    <source>
        <dbReference type="ARBA" id="ARBA00022723"/>
    </source>
</evidence>
<dbReference type="InterPro" id="IPR020568">
    <property type="entry name" value="Ribosomal_Su5_D2-typ_SF"/>
</dbReference>
<evidence type="ECO:0000256" key="2">
    <source>
        <dbReference type="ARBA" id="ARBA00001946"/>
    </source>
</evidence>
<dbReference type="GO" id="GO:0003918">
    <property type="term" value="F:DNA topoisomerase type II (double strand cut, ATP-hydrolyzing) activity"/>
    <property type="evidence" value="ECO:0007669"/>
    <property type="project" value="UniProtKB-EC"/>
</dbReference>
<evidence type="ECO:0000256" key="1">
    <source>
        <dbReference type="ARBA" id="ARBA00000185"/>
    </source>
</evidence>
<dbReference type="InterPro" id="IPR013759">
    <property type="entry name" value="Topo_IIA_B_C"/>
</dbReference>
<dbReference type="EMBL" id="JAGQLI010000177">
    <property type="protein sequence ID" value="MCA9379420.1"/>
    <property type="molecule type" value="Genomic_DNA"/>
</dbReference>
<dbReference type="Pfam" id="PF00204">
    <property type="entry name" value="DNA_gyraseB"/>
    <property type="match status" value="1"/>
</dbReference>
<dbReference type="PANTHER" id="PTHR45866:SF1">
    <property type="entry name" value="DNA GYRASE SUBUNIT B, MITOCHONDRIAL"/>
    <property type="match status" value="1"/>
</dbReference>
<keyword evidence="7" id="KW-0067">ATP-binding</keyword>
<evidence type="ECO:0000259" key="12">
    <source>
        <dbReference type="PROSITE" id="PS50880"/>
    </source>
</evidence>
<evidence type="ECO:0000256" key="9">
    <source>
        <dbReference type="ARBA" id="ARBA00023029"/>
    </source>
</evidence>
<proteinExistence type="inferred from homology"/>
<dbReference type="NCBIfam" id="NF004189">
    <property type="entry name" value="PRK05644.1"/>
    <property type="match status" value="1"/>
</dbReference>
<sequence length="638" mass="70706">MSDSKQNDYGAGSIRVLKGLDAVRTRPGMYIGPTNELGLHHMIWEIVDNGVDEYLAGHAKQIDVIINPDGSVTIIDDGRGIPVDIHPTEKVSALELAATVLHAGGKFDSNSYKVSSGLHGVGLSVVNALSSESHIEVHQGGKKYIQRYKEGKPLAPVAEDGKTDKRGTVVTFKPDATIFETVEFNAKTILTKMRQHAYLNGGLMLTFADKREGKEQYYNFHFEGGIKSYVRHINHALKTIQSEIFYVNETLEDVGVEVALQYTDDLQARELFFGNNVMNRDGGTHQTGFRMALTKSLNDYFSSIATEKEKDLKLSGDDVREGLTAIVSVKVLNPVFENQTKTKLNNPEVTQIVRKIVEDNLKSFLNEHPADAKNIVQRAILANKARAAAKAARESVVRKSAFESGGLPGKLADCESKDPAESELYIVEGDSAGGSAKNGRDRHTQAIFPLRGKPINSEKYRIDKVLSNQEMSDLVKTLGIGIGEVMDIRKLKYHKVILMADADVDGAHINTLMLTMFYRHLKPVVEGGYLYIAQPPLYKVVFGVNEIVWVQDDAALDKLLKERKGNAQPKLSRFKGLGEMDAEELWQTTMNPAVRVLRRVSVEDAAEADKIFEILMGEEVAPRKRFIQAHSQEAEIDT</sequence>
<dbReference type="PRINTS" id="PR00418">
    <property type="entry name" value="TPI2FAMILY"/>
</dbReference>
<evidence type="ECO:0000256" key="10">
    <source>
        <dbReference type="ARBA" id="ARBA00023125"/>
    </source>
</evidence>
<feature type="domain" description="Toprim" evidence="12">
    <location>
        <begin position="422"/>
        <end position="536"/>
    </location>
</feature>
<comment type="caution">
    <text evidence="13">The sequence shown here is derived from an EMBL/GenBank/DDBJ whole genome shotgun (WGS) entry which is preliminary data.</text>
</comment>
<dbReference type="CDD" id="cd00822">
    <property type="entry name" value="TopoII_Trans_DNA_gyrase"/>
    <property type="match status" value="1"/>
</dbReference>